<evidence type="ECO:0000256" key="1">
    <source>
        <dbReference type="SAM" id="MobiDB-lite"/>
    </source>
</evidence>
<name>A0A5C3M2B7_9AGAR</name>
<feature type="region of interest" description="Disordered" evidence="1">
    <location>
        <begin position="116"/>
        <end position="137"/>
    </location>
</feature>
<keyword evidence="3" id="KW-1185">Reference proteome</keyword>
<evidence type="ECO:0000313" key="2">
    <source>
        <dbReference type="EMBL" id="TFK38937.1"/>
    </source>
</evidence>
<accession>A0A5C3M2B7</accession>
<gene>
    <name evidence="2" type="ORF">BDQ12DRAFT_722792</name>
</gene>
<sequence length="409" mass="46123">MIAHPCLFHFSTDHIHLAVDIPALSNHPRVGICYASLYMDLSLEAYRTIVKSVGNRADIATLCRVSRSFRYVAERALYNTLYMRNVYETISLCDTLAKQPRLATLVDALTIFLSDAEPSSDSEEEEEEPERVDPPDSYWSSIAQALEQTSNLRYLNIHVNNGSNTSSAWILDSYWDHHLVTFLNKQEDLNDLYIIDYNDFANPDTPTADIPIPPSSSLDTRSLPNLSTLECTFSEAATAIVPRRPITRLKTCFSRTEIVEKRLEMSNLFSKVKQSTRALLSLDIADSSYTEAFSMELLSSIVNTKATSSDLRYLGTLVLPIAGRERLQFYGLLMRLPQIRCIEVEVSEWIPAPSSPPAFRALASELRLYCPSITRIVFVNDFDRTVVSAVDGVCRIDADISPDILWRES</sequence>
<protein>
    <recommendedName>
        <fullName evidence="4">F-box domain-containing protein</fullName>
    </recommendedName>
</protein>
<dbReference type="AlphaFoldDB" id="A0A5C3M2B7"/>
<feature type="compositionally biased region" description="Acidic residues" evidence="1">
    <location>
        <begin position="118"/>
        <end position="130"/>
    </location>
</feature>
<evidence type="ECO:0008006" key="4">
    <source>
        <dbReference type="Google" id="ProtNLM"/>
    </source>
</evidence>
<dbReference type="OrthoDB" id="3188866at2759"/>
<evidence type="ECO:0000313" key="3">
    <source>
        <dbReference type="Proteomes" id="UP000308652"/>
    </source>
</evidence>
<organism evidence="2 3">
    <name type="scientific">Crucibulum laeve</name>
    <dbReference type="NCBI Taxonomy" id="68775"/>
    <lineage>
        <taxon>Eukaryota</taxon>
        <taxon>Fungi</taxon>
        <taxon>Dikarya</taxon>
        <taxon>Basidiomycota</taxon>
        <taxon>Agaricomycotina</taxon>
        <taxon>Agaricomycetes</taxon>
        <taxon>Agaricomycetidae</taxon>
        <taxon>Agaricales</taxon>
        <taxon>Agaricineae</taxon>
        <taxon>Nidulariaceae</taxon>
        <taxon>Crucibulum</taxon>
    </lineage>
</organism>
<dbReference type="EMBL" id="ML213601">
    <property type="protein sequence ID" value="TFK38937.1"/>
    <property type="molecule type" value="Genomic_DNA"/>
</dbReference>
<proteinExistence type="predicted"/>
<dbReference type="Proteomes" id="UP000308652">
    <property type="component" value="Unassembled WGS sequence"/>
</dbReference>
<reference evidence="2 3" key="1">
    <citation type="journal article" date="2019" name="Nat. Ecol. Evol.">
        <title>Megaphylogeny resolves global patterns of mushroom evolution.</title>
        <authorList>
            <person name="Varga T."/>
            <person name="Krizsan K."/>
            <person name="Foldi C."/>
            <person name="Dima B."/>
            <person name="Sanchez-Garcia M."/>
            <person name="Sanchez-Ramirez S."/>
            <person name="Szollosi G.J."/>
            <person name="Szarkandi J.G."/>
            <person name="Papp V."/>
            <person name="Albert L."/>
            <person name="Andreopoulos W."/>
            <person name="Angelini C."/>
            <person name="Antonin V."/>
            <person name="Barry K.W."/>
            <person name="Bougher N.L."/>
            <person name="Buchanan P."/>
            <person name="Buyck B."/>
            <person name="Bense V."/>
            <person name="Catcheside P."/>
            <person name="Chovatia M."/>
            <person name="Cooper J."/>
            <person name="Damon W."/>
            <person name="Desjardin D."/>
            <person name="Finy P."/>
            <person name="Geml J."/>
            <person name="Haridas S."/>
            <person name="Hughes K."/>
            <person name="Justo A."/>
            <person name="Karasinski D."/>
            <person name="Kautmanova I."/>
            <person name="Kiss B."/>
            <person name="Kocsube S."/>
            <person name="Kotiranta H."/>
            <person name="LaButti K.M."/>
            <person name="Lechner B.E."/>
            <person name="Liimatainen K."/>
            <person name="Lipzen A."/>
            <person name="Lukacs Z."/>
            <person name="Mihaltcheva S."/>
            <person name="Morgado L.N."/>
            <person name="Niskanen T."/>
            <person name="Noordeloos M.E."/>
            <person name="Ohm R.A."/>
            <person name="Ortiz-Santana B."/>
            <person name="Ovrebo C."/>
            <person name="Racz N."/>
            <person name="Riley R."/>
            <person name="Savchenko A."/>
            <person name="Shiryaev A."/>
            <person name="Soop K."/>
            <person name="Spirin V."/>
            <person name="Szebenyi C."/>
            <person name="Tomsovsky M."/>
            <person name="Tulloss R.E."/>
            <person name="Uehling J."/>
            <person name="Grigoriev I.V."/>
            <person name="Vagvolgyi C."/>
            <person name="Papp T."/>
            <person name="Martin F.M."/>
            <person name="Miettinen O."/>
            <person name="Hibbett D.S."/>
            <person name="Nagy L.G."/>
        </authorList>
    </citation>
    <scope>NUCLEOTIDE SEQUENCE [LARGE SCALE GENOMIC DNA]</scope>
    <source>
        <strain evidence="2 3">CBS 166.37</strain>
    </source>
</reference>
<dbReference type="STRING" id="68775.A0A5C3M2B7"/>